<sequence>MSPGGERYFTHPSSSEADESTFPVYRDGDVKIVITGSRQYHLHSTTLKHYSSTFRALLSDENAAPLDKKAIKKGRIIRYRLDAVDNSQRDVEPDLDLETVLQPVKLGPDGKAPYDKQISLDLENGLIVARIFDAYDAILGAIYGQKIELGDEEDTLGDKARAAALYLRVADYLDVLNVVQKPIEADLLACGQLLYSTIVKEPEVWLSFAFRLKSRSIFREALIHAAGQFNRQGVQDILPKLDVRVAAILQKKAAALKESVKLSQLHLLSYYPPQFQRDLGVGYADIDKIGKNSYSNDIFGWMALDMFRMWIAQNCASDYTHHAQDMGYEFMRRVSQGGPAYLAKPDLEGWYQKFPMTDKGKQVVERWLDQIKEHVKPMASRFLENASQYEYRKVQAEFFSCTKVGFNDYEFIQ</sequence>
<dbReference type="EMBL" id="JAUTXU010000024">
    <property type="protein sequence ID" value="KAK3719943.1"/>
    <property type="molecule type" value="Genomic_DNA"/>
</dbReference>
<evidence type="ECO:0000313" key="2">
    <source>
        <dbReference type="Proteomes" id="UP001281147"/>
    </source>
</evidence>
<keyword evidence="2" id="KW-1185">Reference proteome</keyword>
<evidence type="ECO:0000313" key="1">
    <source>
        <dbReference type="EMBL" id="KAK3719943.1"/>
    </source>
</evidence>
<proteinExistence type="predicted"/>
<comment type="caution">
    <text evidence="1">The sequence shown here is derived from an EMBL/GenBank/DDBJ whole genome shotgun (WGS) entry which is preliminary data.</text>
</comment>
<dbReference type="Proteomes" id="UP001281147">
    <property type="component" value="Unassembled WGS sequence"/>
</dbReference>
<reference evidence="1" key="1">
    <citation type="submission" date="2023-07" db="EMBL/GenBank/DDBJ databases">
        <title>Black Yeasts Isolated from many extreme environments.</title>
        <authorList>
            <person name="Coleine C."/>
            <person name="Stajich J.E."/>
            <person name="Selbmann L."/>
        </authorList>
    </citation>
    <scope>NUCLEOTIDE SEQUENCE</scope>
    <source>
        <strain evidence="1">CCFEE 5714</strain>
    </source>
</reference>
<organism evidence="1 2">
    <name type="scientific">Vermiconidia calcicola</name>
    <dbReference type="NCBI Taxonomy" id="1690605"/>
    <lineage>
        <taxon>Eukaryota</taxon>
        <taxon>Fungi</taxon>
        <taxon>Dikarya</taxon>
        <taxon>Ascomycota</taxon>
        <taxon>Pezizomycotina</taxon>
        <taxon>Dothideomycetes</taxon>
        <taxon>Dothideomycetidae</taxon>
        <taxon>Mycosphaerellales</taxon>
        <taxon>Extremaceae</taxon>
        <taxon>Vermiconidia</taxon>
    </lineage>
</organism>
<protein>
    <submittedName>
        <fullName evidence="1">Uncharacterized protein</fullName>
    </submittedName>
</protein>
<accession>A0ACC3NMV7</accession>
<name>A0ACC3NMV7_9PEZI</name>
<gene>
    <name evidence="1" type="ORF">LTR37_004066</name>
</gene>